<dbReference type="Pfam" id="PF04616">
    <property type="entry name" value="Glyco_hydro_43"/>
    <property type="match status" value="1"/>
</dbReference>
<keyword evidence="3 4" id="KW-0326">Glycosidase</keyword>
<accession>A0A7X1B5Q4</accession>
<evidence type="ECO:0000313" key="7">
    <source>
        <dbReference type="Proteomes" id="UP000526501"/>
    </source>
</evidence>
<sequence length="469" mass="53195">MIKLPSFIFFFLCLSIAQAELIKNSLAAIHSGIAWYDDQGDMVSAHGAGIIKDGDRFYLFGEFKNDGGNEFSGFSCYSSTDLVNWTFENIALPVQKEGRLGPNTVGERPKVMKCPSTGEYVMYMHTDDIRYKDPAVGYATSDRIDGEFTFQGILEFDGNRIRKWDMGIFQDDDGIGYLITHSGNLYRLSDDYKSVDVQIVENMTQACESPVIFKRDGLYYWIGSGLTAWERNDNYYFTATDLRGPWKEQGHFAPEGSLTWNSQCTYVLPIVGSKTTTYMYMGDRWAHPRQNSAATYVWQPLVFDNGKITLPEYQQSWQVNTSTGEWTTYPLKGKAIDPQNKKWTKLSGSWEKHTDAEGFSDLRSNQKGDTLSLEFSGTQVGFYSVARSDGGFGKVEIMDRDGNIVLTTIVETYCRYTEESLKFLSPKLEDGDYTLTLTVLGERFFWQAKTTTWGSSDDYVSVSKFLISH</sequence>
<name>A0A7X1B5Q4_9BACT</name>
<dbReference type="InterPro" id="IPR023296">
    <property type="entry name" value="Glyco_hydro_beta-prop_sf"/>
</dbReference>
<proteinExistence type="inferred from homology"/>
<evidence type="ECO:0000256" key="4">
    <source>
        <dbReference type="RuleBase" id="RU361187"/>
    </source>
</evidence>
<reference evidence="6 7" key="1">
    <citation type="submission" date="2020-07" db="EMBL/GenBank/DDBJ databases">
        <authorList>
            <person name="Feng X."/>
        </authorList>
    </citation>
    <scope>NUCLEOTIDE SEQUENCE [LARGE SCALE GENOMIC DNA]</scope>
    <source>
        <strain evidence="6 7">JCM23202</strain>
    </source>
</reference>
<comment type="similarity">
    <text evidence="1 4">Belongs to the glycosyl hydrolase 43 family.</text>
</comment>
<evidence type="ECO:0000256" key="2">
    <source>
        <dbReference type="ARBA" id="ARBA00022801"/>
    </source>
</evidence>
<dbReference type="AlphaFoldDB" id="A0A7X1B5Q4"/>
<dbReference type="Gene3D" id="2.60.120.260">
    <property type="entry name" value="Galactose-binding domain-like"/>
    <property type="match status" value="1"/>
</dbReference>
<dbReference type="Proteomes" id="UP000526501">
    <property type="component" value="Unassembled WGS sequence"/>
</dbReference>
<keyword evidence="5" id="KW-0732">Signal</keyword>
<evidence type="ECO:0000256" key="1">
    <source>
        <dbReference type="ARBA" id="ARBA00009865"/>
    </source>
</evidence>
<dbReference type="GO" id="GO:0004553">
    <property type="term" value="F:hydrolase activity, hydrolyzing O-glycosyl compounds"/>
    <property type="evidence" value="ECO:0007669"/>
    <property type="project" value="InterPro"/>
</dbReference>
<dbReference type="SUPFAM" id="SSF75005">
    <property type="entry name" value="Arabinanase/levansucrase/invertase"/>
    <property type="match status" value="1"/>
</dbReference>
<dbReference type="CDD" id="cd18821">
    <property type="entry name" value="GH43_Pc3Gal43A-like"/>
    <property type="match status" value="1"/>
</dbReference>
<feature type="signal peptide" evidence="5">
    <location>
        <begin position="1"/>
        <end position="19"/>
    </location>
</feature>
<dbReference type="InterPro" id="IPR006710">
    <property type="entry name" value="Glyco_hydro_43"/>
</dbReference>
<feature type="chain" id="PRO_5030787758" evidence="5">
    <location>
        <begin position="20"/>
        <end position="469"/>
    </location>
</feature>
<organism evidence="6 7">
    <name type="scientific">Pelagicoccus albus</name>
    <dbReference type="NCBI Taxonomy" id="415222"/>
    <lineage>
        <taxon>Bacteria</taxon>
        <taxon>Pseudomonadati</taxon>
        <taxon>Verrucomicrobiota</taxon>
        <taxon>Opitutia</taxon>
        <taxon>Puniceicoccales</taxon>
        <taxon>Pelagicoccaceae</taxon>
        <taxon>Pelagicoccus</taxon>
    </lineage>
</organism>
<dbReference type="RefSeq" id="WP_185659983.1">
    <property type="nucleotide sequence ID" value="NZ_CAWPOO010000007.1"/>
</dbReference>
<keyword evidence="2 4" id="KW-0378">Hydrolase</keyword>
<dbReference type="Gene3D" id="2.115.10.20">
    <property type="entry name" value="Glycosyl hydrolase domain, family 43"/>
    <property type="match status" value="1"/>
</dbReference>
<keyword evidence="7" id="KW-1185">Reference proteome</keyword>
<gene>
    <name evidence="6" type="ORF">H5P27_08595</name>
</gene>
<comment type="caution">
    <text evidence="6">The sequence shown here is derived from an EMBL/GenBank/DDBJ whole genome shotgun (WGS) entry which is preliminary data.</text>
</comment>
<dbReference type="GO" id="GO:0005975">
    <property type="term" value="P:carbohydrate metabolic process"/>
    <property type="evidence" value="ECO:0007669"/>
    <property type="project" value="InterPro"/>
</dbReference>
<dbReference type="PANTHER" id="PTHR22925">
    <property type="entry name" value="GLYCOSYL HYDROLASE 43 FAMILY MEMBER"/>
    <property type="match status" value="1"/>
</dbReference>
<evidence type="ECO:0000256" key="3">
    <source>
        <dbReference type="ARBA" id="ARBA00023295"/>
    </source>
</evidence>
<evidence type="ECO:0000313" key="6">
    <source>
        <dbReference type="EMBL" id="MBC2606102.1"/>
    </source>
</evidence>
<protein>
    <submittedName>
        <fullName evidence="6">Family 43 glycosylhydrolase</fullName>
    </submittedName>
</protein>
<dbReference type="EMBL" id="JACHVC010000007">
    <property type="protein sequence ID" value="MBC2606102.1"/>
    <property type="molecule type" value="Genomic_DNA"/>
</dbReference>
<evidence type="ECO:0000256" key="5">
    <source>
        <dbReference type="SAM" id="SignalP"/>
    </source>
</evidence>
<dbReference type="PANTHER" id="PTHR22925:SF3">
    <property type="entry name" value="GLYCOSYL HYDROLASE FAMILY PROTEIN 43"/>
    <property type="match status" value="1"/>
</dbReference>